<keyword evidence="8" id="KW-1185">Reference proteome</keyword>
<feature type="domain" description="Leucine-binding protein" evidence="6">
    <location>
        <begin position="39"/>
        <end position="376"/>
    </location>
</feature>
<feature type="signal peptide" evidence="5">
    <location>
        <begin position="1"/>
        <end position="23"/>
    </location>
</feature>
<dbReference type="Gene3D" id="3.40.50.2300">
    <property type="match status" value="2"/>
</dbReference>
<evidence type="ECO:0000256" key="1">
    <source>
        <dbReference type="ARBA" id="ARBA00010062"/>
    </source>
</evidence>
<name>A0ABP7R0N1_9ACTN</name>
<protein>
    <submittedName>
        <fullName evidence="7">Branched-chain amino acid ABC transporter substrate-binding protein</fullName>
    </submittedName>
</protein>
<gene>
    <name evidence="7" type="ORF">GCM10022232_25750</name>
</gene>
<evidence type="ECO:0000256" key="5">
    <source>
        <dbReference type="SAM" id="SignalP"/>
    </source>
</evidence>
<accession>A0ABP7R0N1</accession>
<dbReference type="PANTHER" id="PTHR47151">
    <property type="entry name" value="LEU/ILE/VAL-BINDING ABC TRANSPORTER SUBUNIT"/>
    <property type="match status" value="1"/>
</dbReference>
<dbReference type="PROSITE" id="PS51257">
    <property type="entry name" value="PROKAR_LIPOPROTEIN"/>
    <property type="match status" value="1"/>
</dbReference>
<dbReference type="Proteomes" id="UP001500456">
    <property type="component" value="Unassembled WGS sequence"/>
</dbReference>
<comment type="caution">
    <text evidence="7">The sequence shown here is derived from an EMBL/GenBank/DDBJ whole genome shotgun (WGS) entry which is preliminary data.</text>
</comment>
<evidence type="ECO:0000256" key="3">
    <source>
        <dbReference type="ARBA" id="ARBA00022729"/>
    </source>
</evidence>
<dbReference type="InterPro" id="IPR028082">
    <property type="entry name" value="Peripla_BP_I"/>
</dbReference>
<evidence type="ECO:0000256" key="4">
    <source>
        <dbReference type="ARBA" id="ARBA00022970"/>
    </source>
</evidence>
<sequence length="395" mass="40488">MICNRSRFLGAGVALTSVALVSACGGNSASGGDSGTGAIKIGVVAPLSGDSASAGTDIVNAAKLAAKEINKDGGLLGGRKVELVVVDDACDAQTGTAAMQKLMSQKVVAVAGGYCSGAAIAETVITDKRNVPFIADAQTNVQITDRGLKHVFRTIGRDDKQGEFAAKYLVESLKAKNVAVIHDNTAYAKGLAEAARSSLGKLGGKDVFFDAITPGAKDFTSFLTKVKSTDPQAIYFTGYFADAGLVLKQARELGITVPIIGGDATQDATVIKTAGSASEGFATTTAPLPSFISSAAGFVTAYKEAYDTDAGPFAPYEYDAIKVIADAIGRAKSADSQKITDALHATKDYAGITGAINFEPNGDRKNAVYVTAVVKDSKFVPGKTLDASGAWVDAG</sequence>
<organism evidence="7 8">
    <name type="scientific">Streptomyces plumbiresistens</name>
    <dbReference type="NCBI Taxonomy" id="511811"/>
    <lineage>
        <taxon>Bacteria</taxon>
        <taxon>Bacillati</taxon>
        <taxon>Actinomycetota</taxon>
        <taxon>Actinomycetes</taxon>
        <taxon>Kitasatosporales</taxon>
        <taxon>Streptomycetaceae</taxon>
        <taxon>Streptomyces</taxon>
    </lineage>
</organism>
<proteinExistence type="inferred from homology"/>
<dbReference type="PANTHER" id="PTHR47151:SF2">
    <property type="entry name" value="AMINO ACID BINDING PROTEIN"/>
    <property type="match status" value="1"/>
</dbReference>
<comment type="similarity">
    <text evidence="1">Belongs to the leucine-binding protein family.</text>
</comment>
<dbReference type="Pfam" id="PF13458">
    <property type="entry name" value="Peripla_BP_6"/>
    <property type="match status" value="1"/>
</dbReference>
<reference evidence="8" key="1">
    <citation type="journal article" date="2019" name="Int. J. Syst. Evol. Microbiol.">
        <title>The Global Catalogue of Microorganisms (GCM) 10K type strain sequencing project: providing services to taxonomists for standard genome sequencing and annotation.</title>
        <authorList>
            <consortium name="The Broad Institute Genomics Platform"/>
            <consortium name="The Broad Institute Genome Sequencing Center for Infectious Disease"/>
            <person name="Wu L."/>
            <person name="Ma J."/>
        </authorList>
    </citation>
    <scope>NUCLEOTIDE SEQUENCE [LARGE SCALE GENOMIC DNA]</scope>
    <source>
        <strain evidence="8">JCM 16924</strain>
    </source>
</reference>
<evidence type="ECO:0000313" key="8">
    <source>
        <dbReference type="Proteomes" id="UP001500456"/>
    </source>
</evidence>
<evidence type="ECO:0000313" key="7">
    <source>
        <dbReference type="EMBL" id="GAA3990534.1"/>
    </source>
</evidence>
<feature type="chain" id="PRO_5045551973" evidence="5">
    <location>
        <begin position="24"/>
        <end position="395"/>
    </location>
</feature>
<dbReference type="InterPro" id="IPR028081">
    <property type="entry name" value="Leu-bd"/>
</dbReference>
<keyword evidence="3 5" id="KW-0732">Signal</keyword>
<dbReference type="EMBL" id="BAAAZX010000006">
    <property type="protein sequence ID" value="GAA3990534.1"/>
    <property type="molecule type" value="Genomic_DNA"/>
</dbReference>
<dbReference type="PRINTS" id="PR00337">
    <property type="entry name" value="LEUILEVALBP"/>
</dbReference>
<keyword evidence="4" id="KW-0029">Amino-acid transport</keyword>
<dbReference type="InterPro" id="IPR000709">
    <property type="entry name" value="Leu_Ile_Val-bd"/>
</dbReference>
<dbReference type="SUPFAM" id="SSF53822">
    <property type="entry name" value="Periplasmic binding protein-like I"/>
    <property type="match status" value="1"/>
</dbReference>
<dbReference type="CDD" id="cd06342">
    <property type="entry name" value="PBP1_ABC_LIVBP-like"/>
    <property type="match status" value="1"/>
</dbReference>
<evidence type="ECO:0000256" key="2">
    <source>
        <dbReference type="ARBA" id="ARBA00022448"/>
    </source>
</evidence>
<keyword evidence="2" id="KW-0813">Transport</keyword>
<evidence type="ECO:0000259" key="6">
    <source>
        <dbReference type="Pfam" id="PF13458"/>
    </source>
</evidence>